<dbReference type="KEGG" id="alp:LPB137_05840"/>
<evidence type="ECO:0000259" key="8">
    <source>
        <dbReference type="PROSITE" id="PS50879"/>
    </source>
</evidence>
<dbReference type="PANTHER" id="PTHR10642:SF26">
    <property type="entry name" value="RIBONUCLEASE H1"/>
    <property type="match status" value="1"/>
</dbReference>
<dbReference type="GO" id="GO:0003676">
    <property type="term" value="F:nucleic acid binding"/>
    <property type="evidence" value="ECO:0007669"/>
    <property type="project" value="InterPro"/>
</dbReference>
<dbReference type="EMBL" id="CP019070">
    <property type="protein sequence ID" value="APW65401.1"/>
    <property type="molecule type" value="Genomic_DNA"/>
</dbReference>
<evidence type="ECO:0000256" key="5">
    <source>
        <dbReference type="ARBA" id="ARBA00022723"/>
    </source>
</evidence>
<dbReference type="OrthoDB" id="7845843at2"/>
<evidence type="ECO:0000256" key="6">
    <source>
        <dbReference type="ARBA" id="ARBA00022759"/>
    </source>
</evidence>
<dbReference type="GO" id="GO:0046872">
    <property type="term" value="F:metal ion binding"/>
    <property type="evidence" value="ECO:0007669"/>
    <property type="project" value="UniProtKB-KW"/>
</dbReference>
<dbReference type="Pfam" id="PF00075">
    <property type="entry name" value="RNase_H"/>
    <property type="match status" value="1"/>
</dbReference>
<dbReference type="GO" id="GO:0043137">
    <property type="term" value="P:DNA replication, removal of RNA primer"/>
    <property type="evidence" value="ECO:0007669"/>
    <property type="project" value="TreeGrafter"/>
</dbReference>
<dbReference type="Gene3D" id="3.30.420.10">
    <property type="entry name" value="Ribonuclease H-like superfamily/Ribonuclease H"/>
    <property type="match status" value="1"/>
</dbReference>
<dbReference type="Proteomes" id="UP000186074">
    <property type="component" value="Chromosome"/>
</dbReference>
<reference evidence="9 10" key="1">
    <citation type="submission" date="2017-01" db="EMBL/GenBank/DDBJ databases">
        <title>Genome sequencing of Arcobacter sp. LPB0137.</title>
        <authorList>
            <person name="Lee G.-W."/>
            <person name="Yi H."/>
        </authorList>
    </citation>
    <scope>NUCLEOTIDE SEQUENCE [LARGE SCALE GENOMIC DNA]</scope>
    <source>
        <strain evidence="9 10">LPB0137</strain>
    </source>
</reference>
<dbReference type="RefSeq" id="WP_076085656.1">
    <property type="nucleotide sequence ID" value="NZ_CP019070.1"/>
</dbReference>
<comment type="catalytic activity">
    <reaction evidence="1">
        <text>Endonucleolytic cleavage to 5'-phosphomonoester.</text>
        <dbReference type="EC" id="3.1.26.4"/>
    </reaction>
</comment>
<evidence type="ECO:0000256" key="2">
    <source>
        <dbReference type="ARBA" id="ARBA00005300"/>
    </source>
</evidence>
<sequence>MQITYEFIHLISFEETLNKEQCKILELPFPCEDNWKEVVLNKDILKNDANRLMLLKGKLALKAQEQILKNYNMVLEFNNIKTPNKTTSNKVQETSKTNTQNTTQIDEDEEHIRIYCDGACSGNPGLAGSGLAIYSNERNPVLLHGDFVENGTNNIAELNALYQALIIAKQTSSKNIITIYSDSKYSIDCITTWAYGWKAKGWTKKGGEIKNLELIKKTHELYERIKDLIEIKHVKGHAGIEGNELADRMAVTAIKEQTTNYEMYSYDKIEEVLNLTSY</sequence>
<accession>A0A1P8KLH3</accession>
<dbReference type="GO" id="GO:0004523">
    <property type="term" value="F:RNA-DNA hybrid ribonuclease activity"/>
    <property type="evidence" value="ECO:0007669"/>
    <property type="project" value="UniProtKB-EC"/>
</dbReference>
<feature type="domain" description="RNase H type-1" evidence="8">
    <location>
        <begin position="108"/>
        <end position="255"/>
    </location>
</feature>
<keyword evidence="7" id="KW-0378">Hydrolase</keyword>
<dbReference type="InterPro" id="IPR012337">
    <property type="entry name" value="RNaseH-like_sf"/>
</dbReference>
<organism evidence="9 10">
    <name type="scientific">Poseidonibacter parvus</name>
    <dbReference type="NCBI Taxonomy" id="1850254"/>
    <lineage>
        <taxon>Bacteria</taxon>
        <taxon>Pseudomonadati</taxon>
        <taxon>Campylobacterota</taxon>
        <taxon>Epsilonproteobacteria</taxon>
        <taxon>Campylobacterales</taxon>
        <taxon>Arcobacteraceae</taxon>
        <taxon>Poseidonibacter</taxon>
    </lineage>
</organism>
<name>A0A1P8KLH3_9BACT</name>
<dbReference type="InterPro" id="IPR002156">
    <property type="entry name" value="RNaseH_domain"/>
</dbReference>
<dbReference type="PANTHER" id="PTHR10642">
    <property type="entry name" value="RIBONUCLEASE H1"/>
    <property type="match status" value="1"/>
</dbReference>
<dbReference type="InterPro" id="IPR050092">
    <property type="entry name" value="RNase_H"/>
</dbReference>
<keyword evidence="10" id="KW-1185">Reference proteome</keyword>
<evidence type="ECO:0000256" key="4">
    <source>
        <dbReference type="ARBA" id="ARBA00022722"/>
    </source>
</evidence>
<dbReference type="STRING" id="1850254.LPB137_05840"/>
<comment type="similarity">
    <text evidence="2">Belongs to the RNase H family.</text>
</comment>
<keyword evidence="5" id="KW-0479">Metal-binding</keyword>
<gene>
    <name evidence="9" type="ORF">LPB137_05840</name>
</gene>
<dbReference type="InterPro" id="IPR036397">
    <property type="entry name" value="RNaseH_sf"/>
</dbReference>
<dbReference type="AlphaFoldDB" id="A0A1P8KLH3"/>
<dbReference type="EC" id="3.1.26.4" evidence="3"/>
<proteinExistence type="inferred from homology"/>
<keyword evidence="6" id="KW-0255">Endonuclease</keyword>
<evidence type="ECO:0000313" key="10">
    <source>
        <dbReference type="Proteomes" id="UP000186074"/>
    </source>
</evidence>
<protein>
    <recommendedName>
        <fullName evidence="3">ribonuclease H</fullName>
        <ecNumber evidence="3">3.1.26.4</ecNumber>
    </recommendedName>
</protein>
<dbReference type="SUPFAM" id="SSF53098">
    <property type="entry name" value="Ribonuclease H-like"/>
    <property type="match status" value="1"/>
</dbReference>
<evidence type="ECO:0000313" key="9">
    <source>
        <dbReference type="EMBL" id="APW65401.1"/>
    </source>
</evidence>
<evidence type="ECO:0000256" key="1">
    <source>
        <dbReference type="ARBA" id="ARBA00000077"/>
    </source>
</evidence>
<evidence type="ECO:0000256" key="7">
    <source>
        <dbReference type="ARBA" id="ARBA00022801"/>
    </source>
</evidence>
<evidence type="ECO:0000256" key="3">
    <source>
        <dbReference type="ARBA" id="ARBA00012180"/>
    </source>
</evidence>
<dbReference type="PROSITE" id="PS50879">
    <property type="entry name" value="RNASE_H_1"/>
    <property type="match status" value="1"/>
</dbReference>
<dbReference type="CDD" id="cd09280">
    <property type="entry name" value="RNase_HI_eukaryote_like"/>
    <property type="match status" value="1"/>
</dbReference>
<keyword evidence="4" id="KW-0540">Nuclease</keyword>